<accession>A0A918RZM5</accession>
<dbReference type="Proteomes" id="UP000646579">
    <property type="component" value="Unassembled WGS sequence"/>
</dbReference>
<dbReference type="Pfam" id="PF21834">
    <property type="entry name" value="DUF6894"/>
    <property type="match status" value="1"/>
</dbReference>
<sequence length="78" mass="8648">MPRYFLNIIDHDETIADPDGSEFATFALAQAEALRSVRELVASRILQGRSLDHMRINVCDGEGLVLGTITAQEVVKFD</sequence>
<protein>
    <recommendedName>
        <fullName evidence="1">DUF6894 domain-containing protein</fullName>
    </recommendedName>
</protein>
<comment type="caution">
    <text evidence="2">The sequence shown here is derived from an EMBL/GenBank/DDBJ whole genome shotgun (WGS) entry which is preliminary data.</text>
</comment>
<keyword evidence="3" id="KW-1185">Reference proteome</keyword>
<evidence type="ECO:0000259" key="1">
    <source>
        <dbReference type="Pfam" id="PF21834"/>
    </source>
</evidence>
<dbReference type="EMBL" id="BMZE01000001">
    <property type="protein sequence ID" value="GHA15002.1"/>
    <property type="molecule type" value="Genomic_DNA"/>
</dbReference>
<gene>
    <name evidence="2" type="ORF">GCM10007989_07180</name>
</gene>
<dbReference type="AlphaFoldDB" id="A0A918RZM5"/>
<name>A0A918RZM5_9HYPH</name>
<feature type="domain" description="DUF6894" evidence="1">
    <location>
        <begin position="3"/>
        <end position="70"/>
    </location>
</feature>
<organism evidence="2 3">
    <name type="scientific">Devosia pacifica</name>
    <dbReference type="NCBI Taxonomy" id="1335967"/>
    <lineage>
        <taxon>Bacteria</taxon>
        <taxon>Pseudomonadati</taxon>
        <taxon>Pseudomonadota</taxon>
        <taxon>Alphaproteobacteria</taxon>
        <taxon>Hyphomicrobiales</taxon>
        <taxon>Devosiaceae</taxon>
        <taxon>Devosia</taxon>
    </lineage>
</organism>
<proteinExistence type="predicted"/>
<evidence type="ECO:0000313" key="2">
    <source>
        <dbReference type="EMBL" id="GHA15002.1"/>
    </source>
</evidence>
<evidence type="ECO:0000313" key="3">
    <source>
        <dbReference type="Proteomes" id="UP000646579"/>
    </source>
</evidence>
<reference evidence="2" key="2">
    <citation type="submission" date="2020-09" db="EMBL/GenBank/DDBJ databases">
        <authorList>
            <person name="Sun Q."/>
            <person name="Kim S."/>
        </authorList>
    </citation>
    <scope>NUCLEOTIDE SEQUENCE</scope>
    <source>
        <strain evidence="2">KCTC 32437</strain>
    </source>
</reference>
<reference evidence="2" key="1">
    <citation type="journal article" date="2014" name="Int. J. Syst. Evol. Microbiol.">
        <title>Complete genome sequence of Corynebacterium casei LMG S-19264T (=DSM 44701T), isolated from a smear-ripened cheese.</title>
        <authorList>
            <consortium name="US DOE Joint Genome Institute (JGI-PGF)"/>
            <person name="Walter F."/>
            <person name="Albersmeier A."/>
            <person name="Kalinowski J."/>
            <person name="Ruckert C."/>
        </authorList>
    </citation>
    <scope>NUCLEOTIDE SEQUENCE</scope>
    <source>
        <strain evidence="2">KCTC 32437</strain>
    </source>
</reference>
<dbReference type="InterPro" id="IPR054189">
    <property type="entry name" value="DUF6894"/>
</dbReference>